<name>A0A5B7KFK3_PORTR</name>
<reference evidence="2 3" key="1">
    <citation type="submission" date="2019-05" db="EMBL/GenBank/DDBJ databases">
        <title>Another draft genome of Portunus trituberculatus and its Hox gene families provides insights of decapod evolution.</title>
        <authorList>
            <person name="Jeong J.-H."/>
            <person name="Song I."/>
            <person name="Kim S."/>
            <person name="Choi T."/>
            <person name="Kim D."/>
            <person name="Ryu S."/>
            <person name="Kim W."/>
        </authorList>
    </citation>
    <scope>NUCLEOTIDE SEQUENCE [LARGE SCALE GENOMIC DNA]</scope>
    <source>
        <tissue evidence="2">Muscle</tissue>
    </source>
</reference>
<feature type="compositionally biased region" description="Pro residues" evidence="1">
    <location>
        <begin position="136"/>
        <end position="146"/>
    </location>
</feature>
<evidence type="ECO:0000313" key="2">
    <source>
        <dbReference type="EMBL" id="MPD03375.1"/>
    </source>
</evidence>
<proteinExistence type="predicted"/>
<gene>
    <name evidence="2" type="ORF">E2C01_099011</name>
</gene>
<protein>
    <submittedName>
        <fullName evidence="2">Uncharacterized protein</fullName>
    </submittedName>
</protein>
<evidence type="ECO:0000313" key="3">
    <source>
        <dbReference type="Proteomes" id="UP000324222"/>
    </source>
</evidence>
<organism evidence="2 3">
    <name type="scientific">Portunus trituberculatus</name>
    <name type="common">Swimming crab</name>
    <name type="synonym">Neptunus trituberculatus</name>
    <dbReference type="NCBI Taxonomy" id="210409"/>
    <lineage>
        <taxon>Eukaryota</taxon>
        <taxon>Metazoa</taxon>
        <taxon>Ecdysozoa</taxon>
        <taxon>Arthropoda</taxon>
        <taxon>Crustacea</taxon>
        <taxon>Multicrustacea</taxon>
        <taxon>Malacostraca</taxon>
        <taxon>Eumalacostraca</taxon>
        <taxon>Eucarida</taxon>
        <taxon>Decapoda</taxon>
        <taxon>Pleocyemata</taxon>
        <taxon>Brachyura</taxon>
        <taxon>Eubrachyura</taxon>
        <taxon>Portunoidea</taxon>
        <taxon>Portunidae</taxon>
        <taxon>Portuninae</taxon>
        <taxon>Portunus</taxon>
    </lineage>
</organism>
<dbReference type="AlphaFoldDB" id="A0A5B7KFK3"/>
<evidence type="ECO:0000256" key="1">
    <source>
        <dbReference type="SAM" id="MobiDB-lite"/>
    </source>
</evidence>
<comment type="caution">
    <text evidence="2">The sequence shown here is derived from an EMBL/GenBank/DDBJ whole genome shotgun (WGS) entry which is preliminary data.</text>
</comment>
<sequence>MSLLAFNWAPASRLSLQPRQMERIRVSKKQEGVEARTCPASLDQIPVASGRSGGAARLAWPDKRRFVVSHQHLHDRRCALACAEQEDCRHAATLTRHATAPPRHATAPPRQHAAHCLRCYVKQAEHHTVPLSDAHPPSPRPVPPCPASHAGSHVGLLVGVVVVNGGTEPAGA</sequence>
<keyword evidence="3" id="KW-1185">Reference proteome</keyword>
<dbReference type="Proteomes" id="UP000324222">
    <property type="component" value="Unassembled WGS sequence"/>
</dbReference>
<feature type="region of interest" description="Disordered" evidence="1">
    <location>
        <begin position="129"/>
        <end position="148"/>
    </location>
</feature>
<accession>A0A5B7KFK3</accession>
<dbReference type="EMBL" id="VSRR010135853">
    <property type="protein sequence ID" value="MPD03375.1"/>
    <property type="molecule type" value="Genomic_DNA"/>
</dbReference>